<protein>
    <submittedName>
        <fullName evidence="3">Predicted protein</fullName>
    </submittedName>
</protein>
<name>C1MP89_MICPC</name>
<dbReference type="KEGG" id="mpp:MICPUCDRAFT_38686"/>
<feature type="coiled-coil region" evidence="1">
    <location>
        <begin position="1261"/>
        <end position="1288"/>
    </location>
</feature>
<proteinExistence type="predicted"/>
<feature type="coiled-coil region" evidence="1">
    <location>
        <begin position="1114"/>
        <end position="1148"/>
    </location>
</feature>
<evidence type="ECO:0000256" key="1">
    <source>
        <dbReference type="SAM" id="Coils"/>
    </source>
</evidence>
<evidence type="ECO:0000313" key="4">
    <source>
        <dbReference type="Proteomes" id="UP000001876"/>
    </source>
</evidence>
<evidence type="ECO:0000256" key="2">
    <source>
        <dbReference type="SAM" id="MobiDB-lite"/>
    </source>
</evidence>
<feature type="region of interest" description="Disordered" evidence="2">
    <location>
        <begin position="1067"/>
        <end position="1101"/>
    </location>
</feature>
<feature type="compositionally biased region" description="Basic and acidic residues" evidence="2">
    <location>
        <begin position="1537"/>
        <end position="1552"/>
    </location>
</feature>
<feature type="region of interest" description="Disordered" evidence="2">
    <location>
        <begin position="1565"/>
        <end position="1588"/>
    </location>
</feature>
<feature type="coiled-coil region" evidence="1">
    <location>
        <begin position="807"/>
        <end position="848"/>
    </location>
</feature>
<feature type="region of interest" description="Disordered" evidence="2">
    <location>
        <begin position="1173"/>
        <end position="1198"/>
    </location>
</feature>
<dbReference type="RefSeq" id="XP_003057243.1">
    <property type="nucleotide sequence ID" value="XM_003057197.1"/>
</dbReference>
<feature type="compositionally biased region" description="Basic and acidic residues" evidence="2">
    <location>
        <begin position="108"/>
        <end position="118"/>
    </location>
</feature>
<feature type="compositionally biased region" description="Low complexity" evidence="2">
    <location>
        <begin position="1173"/>
        <end position="1187"/>
    </location>
</feature>
<dbReference type="Proteomes" id="UP000001876">
    <property type="component" value="Unassembled WGS sequence"/>
</dbReference>
<dbReference type="GeneID" id="9682218"/>
<feature type="region of interest" description="Disordered" evidence="2">
    <location>
        <begin position="93"/>
        <end position="147"/>
    </location>
</feature>
<keyword evidence="4" id="KW-1185">Reference proteome</keyword>
<dbReference type="EMBL" id="GG663737">
    <property type="protein sequence ID" value="EEH58888.1"/>
    <property type="molecule type" value="Genomic_DNA"/>
</dbReference>
<feature type="coiled-coil region" evidence="1">
    <location>
        <begin position="359"/>
        <end position="393"/>
    </location>
</feature>
<feature type="compositionally biased region" description="Basic and acidic residues" evidence="2">
    <location>
        <begin position="1076"/>
        <end position="1097"/>
    </location>
</feature>
<dbReference type="OrthoDB" id="10691719at2759"/>
<accession>C1MP89</accession>
<reference evidence="3 4" key="1">
    <citation type="journal article" date="2009" name="Science">
        <title>Green evolution and dynamic adaptations revealed by genomes of the marine picoeukaryotes Micromonas.</title>
        <authorList>
            <person name="Worden A.Z."/>
            <person name="Lee J.H."/>
            <person name="Mock T."/>
            <person name="Rouze P."/>
            <person name="Simmons M.P."/>
            <person name="Aerts A.L."/>
            <person name="Allen A.E."/>
            <person name="Cuvelier M.L."/>
            <person name="Derelle E."/>
            <person name="Everett M.V."/>
            <person name="Foulon E."/>
            <person name="Grimwood J."/>
            <person name="Gundlach H."/>
            <person name="Henrissat B."/>
            <person name="Napoli C."/>
            <person name="McDonald S.M."/>
            <person name="Parker M.S."/>
            <person name="Rombauts S."/>
            <person name="Salamov A."/>
            <person name="Von Dassow P."/>
            <person name="Badger J.H."/>
            <person name="Coutinho P.M."/>
            <person name="Demir E."/>
            <person name="Dubchak I."/>
            <person name="Gentemann C."/>
            <person name="Eikrem W."/>
            <person name="Gready J.E."/>
            <person name="John U."/>
            <person name="Lanier W."/>
            <person name="Lindquist E.A."/>
            <person name="Lucas S."/>
            <person name="Mayer K.F."/>
            <person name="Moreau H."/>
            <person name="Not F."/>
            <person name="Otillar R."/>
            <person name="Panaud O."/>
            <person name="Pangilinan J."/>
            <person name="Paulsen I."/>
            <person name="Piegu B."/>
            <person name="Poliakov A."/>
            <person name="Robbens S."/>
            <person name="Schmutz J."/>
            <person name="Toulza E."/>
            <person name="Wyss T."/>
            <person name="Zelensky A."/>
            <person name="Zhou K."/>
            <person name="Armbrust E.V."/>
            <person name="Bhattacharya D."/>
            <person name="Goodenough U.W."/>
            <person name="Van de Peer Y."/>
            <person name="Grigoriev I.V."/>
        </authorList>
    </citation>
    <scope>NUCLEOTIDE SEQUENCE [LARGE SCALE GENOMIC DNA]</scope>
    <source>
        <strain evidence="3 4">CCMP1545</strain>
    </source>
</reference>
<sequence>MAGHARNVENQWRASATHLRDMARQNEETLARHKDLVAGLADLNSTRVLREAHRRVVPEIDARRGKFEREKANSMKAIEERFERIGASYQDAVPFADMGTGPNARRAGRGETTSRARNDILLAPRPLRDKTNRADEDDDPSTSPRIGGVLGMLRLADEEARSMRADAMQRERDREVEVRALRFHDGKAAAALRRARENHSTRVEAEARERMRADEEMKAFLEAEERSRAMKAQDALAVISRATREMLCGERSVGVAVRMGTKVSTLAEDDSREGRAAKEAGRVASEAKEAVRVAAIEVENSTRHAKEMSERATSARELLREATESGRDAVESASRAEAIVANLIADGQDDAAECCEKTVAAWRSRADGIMEELTSLREECEKVVAASNEAEDARLRAIRTLEEENARHAASAAIASEMETAADAARRDRAAKLEIVKASTIAQFKAMEVAAGMESTAAAVSAAAALGVKSDPADAFALDVAAAERGVADAATAATVANDAANKAKAREHVPLDELAAARSDADEARVAFLLAMCELYAAASAASGCEVTLTFDAAAAAGKRLTACRGPPNAAPAFTGRAGAVTKLKRGFNVLAVDETTDEVMRFENEMDAFDEATANAIGASDRLPPFLLDAFTSLVPLASRVDVAVPNIADEDEDADLKAMPRPRRNAFTPSVFRPPSAVKRGSTLTALTASAEFKSGASKRAAGGAKPADPRRRVSDAIDAYNKTQKTSARTEAAVARAHAVATKARAVVARRSREAVNAATASRMSIVRLATAKRIATAGTRAMEDASETLRLERIKNPTLGAIEELHARVKGYAAAADEAERAVDEHRGALKRATRDLEDVEGDWSEATDVLIEREAAAAIATDAAEEDVDDVDAAADAEDAVADVDDARRERDALAPAVTAAREKREEATRALRVADELASFHRRRTSAARVCVSMDAASAHIAAAACEAADVAAVVGAMEMSMKFKAVAAAAARSKKVAAEADAVVADAEGDVARALAAVTDADEHVRSERDALDACWIALADAEETLARAHADERRAAARARAAAAAAAAAAKDLVDAASKSKSRRARRANDLRGEGDRLRKTRRAERLAKSTAARVTAAQTAAGEVSSLRLRAGDAERALEDADERAELARMKARTAEMRHHDALLASKALREKVDALDRGVVADRANGPAPADAADAADAAETDADAAKRRSPLECAAALEATTREAVKRLKAVAAAAGEAAAAARDASESASRAAKDAAVEEEDASVELCRKEFNGEFLAAEARLEEARRTASRLRAQGPGLRSAVAAAEEASASALALCTEIRKGHEAYDKRLARARRATTLANELAAEAAEKHAAARQKLCEATHALTTAGRRARDASDALERLRARDAEMERKRARAAALEARRRRRDKGAARRAAVPEKSPGGGGELDEDETKAIEKKFDDEDAAATAKLLAKHDRARRKMAHRHEEELLQLEDWHERGGGGGSRKATRKKHAAGEYVKTLFQGYAAHVYRDGGDGLNPSDASQAFSRDPGVVAPAAVSRSRGGRDAKLPETADHEKPFAVAKREMERRHAREAKAFEAKAKTATRRAISSRAERKDAFVRVESARARARKAEATRVEAVAQIASS</sequence>
<dbReference type="OMA" id="MEHIANE"/>
<feature type="compositionally biased region" description="Basic and acidic residues" evidence="2">
    <location>
        <begin position="1565"/>
        <end position="1575"/>
    </location>
</feature>
<feature type="region of interest" description="Disordered" evidence="2">
    <location>
        <begin position="1381"/>
        <end position="1424"/>
    </location>
</feature>
<feature type="region of interest" description="Disordered" evidence="2">
    <location>
        <begin position="1518"/>
        <end position="1552"/>
    </location>
</feature>
<evidence type="ECO:0000313" key="3">
    <source>
        <dbReference type="EMBL" id="EEH58888.1"/>
    </source>
</evidence>
<gene>
    <name evidence="3" type="ORF">MICPUCDRAFT_38686</name>
</gene>
<keyword evidence="1" id="KW-0175">Coiled coil</keyword>
<organism evidence="4">
    <name type="scientific">Micromonas pusilla (strain CCMP1545)</name>
    <name type="common">Picoplanktonic green alga</name>
    <dbReference type="NCBI Taxonomy" id="564608"/>
    <lineage>
        <taxon>Eukaryota</taxon>
        <taxon>Viridiplantae</taxon>
        <taxon>Chlorophyta</taxon>
        <taxon>Mamiellophyceae</taxon>
        <taxon>Mamiellales</taxon>
        <taxon>Mamiellaceae</taxon>
        <taxon>Micromonas</taxon>
    </lineage>
</organism>